<dbReference type="GO" id="GO:0004930">
    <property type="term" value="F:G protein-coupled receptor activity"/>
    <property type="evidence" value="ECO:0007669"/>
    <property type="project" value="UniProtKB-KW"/>
</dbReference>
<evidence type="ECO:0000313" key="13">
    <source>
        <dbReference type="EMBL" id="AKS48307.1"/>
    </source>
</evidence>
<evidence type="ECO:0000256" key="4">
    <source>
        <dbReference type="ARBA" id="ARBA00023040"/>
    </source>
</evidence>
<protein>
    <submittedName>
        <fullName evidence="13">Go coupled opsin 2</fullName>
    </submittedName>
</protein>
<evidence type="ECO:0000259" key="12">
    <source>
        <dbReference type="PROSITE" id="PS50262"/>
    </source>
</evidence>
<keyword evidence="6" id="KW-1015">Disulfide bond</keyword>
<proteinExistence type="evidence at transcript level"/>
<feature type="transmembrane region" description="Helical" evidence="11">
    <location>
        <begin position="287"/>
        <end position="303"/>
    </location>
</feature>
<evidence type="ECO:0000256" key="9">
    <source>
        <dbReference type="ARBA" id="ARBA00023224"/>
    </source>
</evidence>
<dbReference type="Pfam" id="PF00001">
    <property type="entry name" value="7tm_1"/>
    <property type="match status" value="1"/>
</dbReference>
<comment type="subcellular location">
    <subcellularLocation>
        <location evidence="1">Membrane</location>
        <topology evidence="1">Multi-pass membrane protein</topology>
    </subcellularLocation>
</comment>
<feature type="compositionally biased region" description="Polar residues" evidence="10">
    <location>
        <begin position="479"/>
        <end position="494"/>
    </location>
</feature>
<dbReference type="InterPro" id="IPR017452">
    <property type="entry name" value="GPCR_Rhodpsn_7TM"/>
</dbReference>
<feature type="compositionally biased region" description="Polar residues" evidence="10">
    <location>
        <begin position="456"/>
        <end position="469"/>
    </location>
</feature>
<dbReference type="GO" id="GO:0016020">
    <property type="term" value="C:membrane"/>
    <property type="evidence" value="ECO:0007669"/>
    <property type="project" value="UniProtKB-SubCell"/>
</dbReference>
<evidence type="ECO:0000256" key="6">
    <source>
        <dbReference type="ARBA" id="ARBA00023157"/>
    </source>
</evidence>
<dbReference type="PRINTS" id="PR00237">
    <property type="entry name" value="GPCRRHODOPSN"/>
</dbReference>
<keyword evidence="8" id="KW-0325">Glycoprotein</keyword>
<evidence type="ECO:0000256" key="2">
    <source>
        <dbReference type="ARBA" id="ARBA00022692"/>
    </source>
</evidence>
<feature type="transmembrane region" description="Helical" evidence="11">
    <location>
        <begin position="20"/>
        <end position="45"/>
    </location>
</feature>
<feature type="transmembrane region" description="Helical" evidence="11">
    <location>
        <begin position="57"/>
        <end position="75"/>
    </location>
</feature>
<name>A0A0K0YBE9_PLADU</name>
<feature type="transmembrane region" description="Helical" evidence="11">
    <location>
        <begin position="247"/>
        <end position="267"/>
    </location>
</feature>
<feature type="region of interest" description="Disordered" evidence="10">
    <location>
        <begin position="447"/>
        <end position="606"/>
    </location>
</feature>
<dbReference type="InterPro" id="IPR000276">
    <property type="entry name" value="GPCR_Rhodpsn"/>
</dbReference>
<dbReference type="InterPro" id="IPR002962">
    <property type="entry name" value="Peropsin"/>
</dbReference>
<keyword evidence="7" id="KW-0675">Receptor</keyword>
<evidence type="ECO:0000256" key="1">
    <source>
        <dbReference type="ARBA" id="ARBA00004141"/>
    </source>
</evidence>
<sequence length="622" mass="70313">MTTESHGPPDVVALGRTGYIVAGTYLCVIATVATLGNSLVVVTFVRNSSTRKKCHNILLLNLAIADLGISFFGYPLVTVSTLSGRWMFRDYGCKIYAFCTFFFSLVSLNTLVFLSIYRYVIVCRPSYKHHLNKRVTTWSIISSWIYGFFWAILPFFGWSHYTYEKFGTSCTIDWVDQSLSAITYDVTVIVTCFLIHVAIMIFCYQKIIKRARNLIFDHGISVAEEQKNGGGFSEGFNVKYMRKQSRISFMCCIMVFSFIICWTPYTVMSCVTIFTQVPSTLSTIPTFFAKAAPMSNSIIYFFMNKKFREAFFRTFCCCQQNIILPRNTGAAHLAKYYPNLNLWSLFHARPLCNKEGVYVGAEHQDDTGHSRGQLEYEMAANQAATQVEGDEDAKSPGEDISPKASTSSTSFRMERLTNFTKRLPKAEQRNESKNELPLLNLIKQESFVKSQRKSRVMTSNVDSDTPTPNETEDQRRSSNTDPLPSTSDSLNYRQTHFGGTDSSHVKKYGHKVMLHTVHPEKPEKSPRRKTSTSKMSNKSATSKRRNSQSSDRSQKLSPVTKTPPNRSCSSSQQSNSNNDSGIEVLPDSGLLDQSDKNPAQSSVAKYSRHMAQDNLDEMFSWL</sequence>
<keyword evidence="2 11" id="KW-0812">Transmembrane</keyword>
<feature type="compositionally biased region" description="Basic and acidic residues" evidence="10">
    <location>
        <begin position="392"/>
        <end position="401"/>
    </location>
</feature>
<accession>A0A0K0YBE9</accession>
<dbReference type="PANTHER" id="PTHR24240">
    <property type="entry name" value="OPSIN"/>
    <property type="match status" value="1"/>
</dbReference>
<dbReference type="CDD" id="cd14969">
    <property type="entry name" value="7tmA_Opsins_type2_animals"/>
    <property type="match status" value="1"/>
</dbReference>
<keyword evidence="9" id="KW-0807">Transducer</keyword>
<dbReference type="Gene3D" id="1.20.1070.10">
    <property type="entry name" value="Rhodopsin 7-helix transmembrane proteins"/>
    <property type="match status" value="1"/>
</dbReference>
<dbReference type="InterPro" id="IPR050125">
    <property type="entry name" value="GPCR_opsins"/>
</dbReference>
<dbReference type="AlphaFoldDB" id="A0A0K0YBE9"/>
<dbReference type="SUPFAM" id="SSF81321">
    <property type="entry name" value="Family A G protein-coupled receptor-like"/>
    <property type="match status" value="1"/>
</dbReference>
<feature type="transmembrane region" description="Helical" evidence="11">
    <location>
        <begin position="95"/>
        <end position="117"/>
    </location>
</feature>
<feature type="compositionally biased region" description="Polar residues" evidence="10">
    <location>
        <begin position="547"/>
        <end position="564"/>
    </location>
</feature>
<dbReference type="PROSITE" id="PS50262">
    <property type="entry name" value="G_PROTEIN_RECEP_F1_2"/>
    <property type="match status" value="1"/>
</dbReference>
<feature type="transmembrane region" description="Helical" evidence="11">
    <location>
        <begin position="138"/>
        <end position="161"/>
    </location>
</feature>
<evidence type="ECO:0000256" key="10">
    <source>
        <dbReference type="SAM" id="MobiDB-lite"/>
    </source>
</evidence>
<dbReference type="FunFam" id="1.20.1070.10:FF:000219">
    <property type="entry name" value="Opsin 5-like 2"/>
    <property type="match status" value="1"/>
</dbReference>
<dbReference type="GO" id="GO:0007601">
    <property type="term" value="P:visual perception"/>
    <property type="evidence" value="ECO:0007669"/>
    <property type="project" value="InterPro"/>
</dbReference>
<evidence type="ECO:0000256" key="7">
    <source>
        <dbReference type="ARBA" id="ARBA00023170"/>
    </source>
</evidence>
<dbReference type="EMBL" id="KR869766">
    <property type="protein sequence ID" value="AKS48307.1"/>
    <property type="molecule type" value="mRNA"/>
</dbReference>
<feature type="region of interest" description="Disordered" evidence="10">
    <location>
        <begin position="382"/>
        <end position="414"/>
    </location>
</feature>
<keyword evidence="5 11" id="KW-0472">Membrane</keyword>
<organism evidence="13">
    <name type="scientific">Platynereis dumerilii</name>
    <name type="common">Dumeril's clam worm</name>
    <dbReference type="NCBI Taxonomy" id="6359"/>
    <lineage>
        <taxon>Eukaryota</taxon>
        <taxon>Metazoa</taxon>
        <taxon>Spiralia</taxon>
        <taxon>Lophotrochozoa</taxon>
        <taxon>Annelida</taxon>
        <taxon>Polychaeta</taxon>
        <taxon>Errantia</taxon>
        <taxon>Phyllodocida</taxon>
        <taxon>Nereididae</taxon>
        <taxon>Platynereis</taxon>
    </lineage>
</organism>
<feature type="domain" description="G-protein coupled receptors family 1 profile" evidence="12">
    <location>
        <begin position="36"/>
        <end position="300"/>
    </location>
</feature>
<feature type="transmembrane region" description="Helical" evidence="11">
    <location>
        <begin position="181"/>
        <end position="204"/>
    </location>
</feature>
<evidence type="ECO:0000256" key="3">
    <source>
        <dbReference type="ARBA" id="ARBA00022989"/>
    </source>
</evidence>
<keyword evidence="4" id="KW-0297">G-protein coupled receptor</keyword>
<keyword evidence="3 11" id="KW-1133">Transmembrane helix</keyword>
<feature type="compositionally biased region" description="Low complexity" evidence="10">
    <location>
        <begin position="565"/>
        <end position="580"/>
    </location>
</feature>
<evidence type="ECO:0000256" key="8">
    <source>
        <dbReference type="ARBA" id="ARBA00023180"/>
    </source>
</evidence>
<reference evidence="13" key="1">
    <citation type="journal article" date="2015" name="Curr. Biol.">
        <title>Spectral tuning of phototaxis by a Go-opsin in the rhabdomeric eyes of Platynereis.</title>
        <authorList>
            <person name="Guehmann M.N."/>
            <person name="Jia H."/>
            <person name="Randel N."/>
            <person name="Veraszto C."/>
            <person name="Bezares-Calderon L.A."/>
            <person name="Michiels N.K."/>
            <person name="Yokoyama S."/>
            <person name="Jekely G."/>
        </authorList>
    </citation>
    <scope>NUCLEOTIDE SEQUENCE</scope>
</reference>
<dbReference type="PRINTS" id="PR01244">
    <property type="entry name" value="PEROPSIN"/>
</dbReference>
<evidence type="ECO:0000256" key="11">
    <source>
        <dbReference type="SAM" id="Phobius"/>
    </source>
</evidence>
<evidence type="ECO:0000256" key="5">
    <source>
        <dbReference type="ARBA" id="ARBA00023136"/>
    </source>
</evidence>